<dbReference type="SUPFAM" id="SSF117070">
    <property type="entry name" value="LEA14-like"/>
    <property type="match status" value="1"/>
</dbReference>
<evidence type="ECO:0008006" key="2">
    <source>
        <dbReference type="Google" id="ProtNLM"/>
    </source>
</evidence>
<reference evidence="1" key="1">
    <citation type="journal article" date="2020" name="mSystems">
        <title>Genome- and Community-Level Interaction Insights into Carbon Utilization and Element Cycling Functions of Hydrothermarchaeota in Hydrothermal Sediment.</title>
        <authorList>
            <person name="Zhou Z."/>
            <person name="Liu Y."/>
            <person name="Xu W."/>
            <person name="Pan J."/>
            <person name="Luo Z.H."/>
            <person name="Li M."/>
        </authorList>
    </citation>
    <scope>NUCLEOTIDE SEQUENCE [LARGE SCALE GENOMIC DNA]</scope>
    <source>
        <strain evidence="1">SpSt-503</strain>
    </source>
</reference>
<evidence type="ECO:0000313" key="1">
    <source>
        <dbReference type="EMBL" id="HFH30011.1"/>
    </source>
</evidence>
<sequence>MLLAGKNPADPVIDPAELDLPLKIRFTIQIRNDARGPINFNALGYELLINGESLVVGESGAVTQKGQEVLVTVENIFSTKRLTSGVKRVFTDKKGSFRVKGSASIKLPDEISTRPIPLGFDEKGSFTLQ</sequence>
<proteinExistence type="predicted"/>
<dbReference type="EMBL" id="DSVL01000337">
    <property type="protein sequence ID" value="HFH30011.1"/>
    <property type="molecule type" value="Genomic_DNA"/>
</dbReference>
<dbReference type="AlphaFoldDB" id="A0A7C3E7W2"/>
<dbReference type="Gene3D" id="2.60.40.1820">
    <property type="match status" value="1"/>
</dbReference>
<comment type="caution">
    <text evidence="1">The sequence shown here is derived from an EMBL/GenBank/DDBJ whole genome shotgun (WGS) entry which is preliminary data.</text>
</comment>
<protein>
    <recommendedName>
        <fullName evidence="2">Late embryogenesis abundant protein LEA-2 subgroup domain-containing protein</fullName>
    </recommendedName>
</protein>
<name>A0A7C3E7W2_9SPIR</name>
<organism evidence="1">
    <name type="scientific">Gracilinema caldarium</name>
    <dbReference type="NCBI Taxonomy" id="215591"/>
    <lineage>
        <taxon>Bacteria</taxon>
        <taxon>Pseudomonadati</taxon>
        <taxon>Spirochaetota</taxon>
        <taxon>Spirochaetia</taxon>
        <taxon>Spirochaetales</taxon>
        <taxon>Breznakiellaceae</taxon>
        <taxon>Gracilinema</taxon>
    </lineage>
</organism>
<accession>A0A7C3E7W2</accession>
<gene>
    <name evidence="1" type="ORF">ENS59_10970</name>
</gene>